<dbReference type="Gene3D" id="2.130.10.10">
    <property type="entry name" value="YVTN repeat-like/Quinoprotein amine dehydrogenase"/>
    <property type="match status" value="2"/>
</dbReference>
<evidence type="ECO:0000313" key="3">
    <source>
        <dbReference type="Proteomes" id="UP000000600"/>
    </source>
</evidence>
<reference evidence="2 3" key="1">
    <citation type="journal article" date="2006" name="Nature">
        <title>Global trends of whole-genome duplications revealed by the ciliate Paramecium tetraurelia.</title>
        <authorList>
            <consortium name="Genoscope"/>
            <person name="Aury J.-M."/>
            <person name="Jaillon O."/>
            <person name="Duret L."/>
            <person name="Noel B."/>
            <person name="Jubin C."/>
            <person name="Porcel B.M."/>
            <person name="Segurens B."/>
            <person name="Daubin V."/>
            <person name="Anthouard V."/>
            <person name="Aiach N."/>
            <person name="Arnaiz O."/>
            <person name="Billaut A."/>
            <person name="Beisson J."/>
            <person name="Blanc I."/>
            <person name="Bouhouche K."/>
            <person name="Camara F."/>
            <person name="Duharcourt S."/>
            <person name="Guigo R."/>
            <person name="Gogendeau D."/>
            <person name="Katinka M."/>
            <person name="Keller A.-M."/>
            <person name="Kissmehl R."/>
            <person name="Klotz C."/>
            <person name="Koll F."/>
            <person name="Le Moue A."/>
            <person name="Lepere C."/>
            <person name="Malinsky S."/>
            <person name="Nowacki M."/>
            <person name="Nowak J.K."/>
            <person name="Plattner H."/>
            <person name="Poulain J."/>
            <person name="Ruiz F."/>
            <person name="Serrano V."/>
            <person name="Zagulski M."/>
            <person name="Dessen P."/>
            <person name="Betermier M."/>
            <person name="Weissenbach J."/>
            <person name="Scarpelli C."/>
            <person name="Schachter V."/>
            <person name="Sperling L."/>
            <person name="Meyer E."/>
            <person name="Cohen J."/>
            <person name="Wincker P."/>
        </authorList>
    </citation>
    <scope>NUCLEOTIDE SEQUENCE [LARGE SCALE GENOMIC DNA]</scope>
    <source>
        <strain evidence="2 3">Stock d4-2</strain>
    </source>
</reference>
<dbReference type="PROSITE" id="PS51419">
    <property type="entry name" value="RAB"/>
    <property type="match status" value="1"/>
</dbReference>
<dbReference type="PROSITE" id="PS50082">
    <property type="entry name" value="WD_REPEATS_2"/>
    <property type="match status" value="3"/>
</dbReference>
<protein>
    <submittedName>
        <fullName evidence="2">Uncharacterized protein</fullName>
    </submittedName>
</protein>
<keyword evidence="1" id="KW-0853">WD repeat</keyword>
<dbReference type="GO" id="GO:0005525">
    <property type="term" value="F:GTP binding"/>
    <property type="evidence" value="ECO:0007669"/>
    <property type="project" value="InterPro"/>
</dbReference>
<name>A0EGQ7_PARTE</name>
<organism evidence="2 3">
    <name type="scientific">Paramecium tetraurelia</name>
    <dbReference type="NCBI Taxonomy" id="5888"/>
    <lineage>
        <taxon>Eukaryota</taxon>
        <taxon>Sar</taxon>
        <taxon>Alveolata</taxon>
        <taxon>Ciliophora</taxon>
        <taxon>Intramacronucleata</taxon>
        <taxon>Oligohymenophorea</taxon>
        <taxon>Peniculida</taxon>
        <taxon>Parameciidae</taxon>
        <taxon>Paramecium</taxon>
    </lineage>
</organism>
<dbReference type="PANTHER" id="PTHR19920:SF0">
    <property type="entry name" value="CYTOSOLIC IRON-SULFUR PROTEIN ASSEMBLY PROTEIN CIAO1-RELATED"/>
    <property type="match status" value="1"/>
</dbReference>
<dbReference type="GO" id="GO:0097361">
    <property type="term" value="C:cytosolic [4Fe-4S] assembly targeting complex"/>
    <property type="evidence" value="ECO:0000318"/>
    <property type="project" value="GO_Central"/>
</dbReference>
<dbReference type="GO" id="GO:0003924">
    <property type="term" value="F:GTPase activity"/>
    <property type="evidence" value="ECO:0007669"/>
    <property type="project" value="InterPro"/>
</dbReference>
<dbReference type="eggNOG" id="KOG0394">
    <property type="taxonomic scope" value="Eukaryota"/>
</dbReference>
<dbReference type="STRING" id="5888.A0EGQ7"/>
<dbReference type="OrthoDB" id="307093at2759"/>
<accession>A0EGQ7</accession>
<proteinExistence type="predicted"/>
<feature type="repeat" description="WD" evidence="1">
    <location>
        <begin position="520"/>
        <end position="561"/>
    </location>
</feature>
<dbReference type="SUPFAM" id="SSF50978">
    <property type="entry name" value="WD40 repeat-like"/>
    <property type="match status" value="1"/>
</dbReference>
<dbReference type="InParanoid" id="A0EGQ7"/>
<dbReference type="Pfam" id="PF00071">
    <property type="entry name" value="Ras"/>
    <property type="match status" value="1"/>
</dbReference>
<dbReference type="SMART" id="SM00320">
    <property type="entry name" value="WD40"/>
    <property type="match status" value="4"/>
</dbReference>
<dbReference type="SMART" id="SM00175">
    <property type="entry name" value="RAB"/>
    <property type="match status" value="1"/>
</dbReference>
<dbReference type="Proteomes" id="UP000000600">
    <property type="component" value="Unassembled WGS sequence"/>
</dbReference>
<feature type="repeat" description="WD" evidence="1">
    <location>
        <begin position="471"/>
        <end position="503"/>
    </location>
</feature>
<feature type="repeat" description="WD" evidence="1">
    <location>
        <begin position="566"/>
        <end position="598"/>
    </location>
</feature>
<dbReference type="SUPFAM" id="SSF52540">
    <property type="entry name" value="P-loop containing nucleoside triphosphate hydrolases"/>
    <property type="match status" value="1"/>
</dbReference>
<dbReference type="PRINTS" id="PR00449">
    <property type="entry name" value="RASTRNSFRMNG"/>
</dbReference>
<sequence>MSFQKQIKFKIHLIGHPRVGKTAIITQFIDSNIDKLPVSIGMEIKEKNLIFNNLIVTLQFWDGPGHEKFQRGEVYRGLDCLIIVYDSNGEDPIKTLDYWNKLQLDLSNSKDREKFPIFVIKVNKNNIVENNEILESIAVLQWCKQNRIKQFFKVSYQDNLIINETFIEITKILLGQKSKQLNIGHLAISLFDDSSKDASSKNTILKSQLKCNMQDRFESIQCQHQHDSPPIIVLLDNNLKGVKRLVCSQCINDIRGPFNGINIDEAIKIIEEQKNNLLEIVSDFSQKNISLLNCLIEQILQQKALILQSMDQMINQVNNWIDEIKQLEIKQCSYSFIDEIDQLNKSIEIKRNIQVKEVSQLIDNINLSYETKIQNTNQLLQIHLQRTQNILRSISSSASYQELNIIRKNNIEKIKEYNQLDYQLVSEVRQQEQCHALAFNHNQSIMAASLNNNIVLWSFQKGQLLDKKASLYGHQRQIKCIIFSKKKNWLFSGSEDNTIRSWKEQETWFSNSKWESRKADKTHTNWVNELLLNDQENELISCSVDQTVKIWKIQYDSNSIKFVQSLEKHQKSVLSISLNQSQQQLISWGEDKQVVLWEKNYIQKWQFKNIVLLYNQIQGINIGVRFLMDHQIICKTSNGQIEIYKQTQDQYESHQVLDFDVQNSDENSQETQINYNIQTQLIVMQYKKCFYFFRNSYDDNKLQQVCQPLIYESEVIFFNITNDGKYFVVFQHPLFKFRIYELKYIHIQ</sequence>
<dbReference type="Gene3D" id="3.40.50.300">
    <property type="entry name" value="P-loop containing nucleotide triphosphate hydrolases"/>
    <property type="match status" value="1"/>
</dbReference>
<dbReference type="Pfam" id="PF00400">
    <property type="entry name" value="WD40"/>
    <property type="match status" value="3"/>
</dbReference>
<dbReference type="InterPro" id="IPR036322">
    <property type="entry name" value="WD40_repeat_dom_sf"/>
</dbReference>
<dbReference type="GeneID" id="5047656"/>
<dbReference type="eggNOG" id="KOG0292">
    <property type="taxonomic scope" value="Eukaryota"/>
</dbReference>
<dbReference type="HOGENOM" id="CLU_371924_0_0_1"/>
<dbReference type="OMA" id="CKQNRIK"/>
<keyword evidence="3" id="KW-1185">Reference proteome</keyword>
<dbReference type="RefSeq" id="XP_001461871.1">
    <property type="nucleotide sequence ID" value="XM_001461834.1"/>
</dbReference>
<dbReference type="InterPro" id="IPR001806">
    <property type="entry name" value="Small_GTPase"/>
</dbReference>
<evidence type="ECO:0000256" key="1">
    <source>
        <dbReference type="PROSITE-ProRule" id="PRU00221"/>
    </source>
</evidence>
<dbReference type="KEGG" id="ptm:GSPATT00026822001"/>
<evidence type="ECO:0000313" key="2">
    <source>
        <dbReference type="EMBL" id="CAK94498.1"/>
    </source>
</evidence>
<dbReference type="InterPro" id="IPR027417">
    <property type="entry name" value="P-loop_NTPase"/>
</dbReference>
<gene>
    <name evidence="2" type="ORF">GSPATT00026822001</name>
</gene>
<dbReference type="AlphaFoldDB" id="A0EGQ7"/>
<dbReference type="GO" id="GO:0016226">
    <property type="term" value="P:iron-sulfur cluster assembly"/>
    <property type="evidence" value="ECO:0000318"/>
    <property type="project" value="GO_Central"/>
</dbReference>
<dbReference type="PROSITE" id="PS50294">
    <property type="entry name" value="WD_REPEATS_REGION"/>
    <property type="match status" value="3"/>
</dbReference>
<dbReference type="InterPro" id="IPR001680">
    <property type="entry name" value="WD40_rpt"/>
</dbReference>
<dbReference type="InterPro" id="IPR015943">
    <property type="entry name" value="WD40/YVTN_repeat-like_dom_sf"/>
</dbReference>
<dbReference type="PANTHER" id="PTHR19920">
    <property type="entry name" value="WD40 PROTEIN CIAO1"/>
    <property type="match status" value="1"/>
</dbReference>
<dbReference type="EMBL" id="CT868677">
    <property type="protein sequence ID" value="CAK94498.1"/>
    <property type="molecule type" value="Genomic_DNA"/>
</dbReference>